<proteinExistence type="predicted"/>
<comment type="caution">
    <text evidence="2">The sequence shown here is derived from an EMBL/GenBank/DDBJ whole genome shotgun (WGS) entry which is preliminary data.</text>
</comment>
<dbReference type="InterPro" id="IPR037401">
    <property type="entry name" value="SnoaL-like"/>
</dbReference>
<dbReference type="Proteomes" id="UP000321424">
    <property type="component" value="Unassembled WGS sequence"/>
</dbReference>
<accession>A0A511M4B6</accession>
<name>A0A511M4B6_9NOCA</name>
<keyword evidence="3" id="KW-1185">Reference proteome</keyword>
<dbReference type="AlphaFoldDB" id="A0A511M4B6"/>
<evidence type="ECO:0000313" key="2">
    <source>
        <dbReference type="EMBL" id="GEM35489.1"/>
    </source>
</evidence>
<dbReference type="EMBL" id="BJXA01000001">
    <property type="protein sequence ID" value="GEM35489.1"/>
    <property type="molecule type" value="Genomic_DNA"/>
</dbReference>
<organism evidence="2 3">
    <name type="scientific">Nocardia ninae NBRC 108245</name>
    <dbReference type="NCBI Taxonomy" id="1210091"/>
    <lineage>
        <taxon>Bacteria</taxon>
        <taxon>Bacillati</taxon>
        <taxon>Actinomycetota</taxon>
        <taxon>Actinomycetes</taxon>
        <taxon>Mycobacteriales</taxon>
        <taxon>Nocardiaceae</taxon>
        <taxon>Nocardia</taxon>
    </lineage>
</organism>
<feature type="domain" description="SnoaL-like" evidence="1">
    <location>
        <begin position="15"/>
        <end position="123"/>
    </location>
</feature>
<dbReference type="Pfam" id="PF12680">
    <property type="entry name" value="SnoaL_2"/>
    <property type="match status" value="1"/>
</dbReference>
<reference evidence="2 3" key="1">
    <citation type="submission" date="2019-07" db="EMBL/GenBank/DDBJ databases">
        <title>Whole genome shotgun sequence of Nocardia ninae NBRC 108245.</title>
        <authorList>
            <person name="Hosoyama A."/>
            <person name="Uohara A."/>
            <person name="Ohji S."/>
            <person name="Ichikawa N."/>
        </authorList>
    </citation>
    <scope>NUCLEOTIDE SEQUENCE [LARGE SCALE GENOMIC DNA]</scope>
    <source>
        <strain evidence="2 3">NBRC 108245</strain>
    </source>
</reference>
<evidence type="ECO:0000259" key="1">
    <source>
        <dbReference type="Pfam" id="PF12680"/>
    </source>
</evidence>
<gene>
    <name evidence="2" type="ORF">NN4_00080</name>
</gene>
<dbReference type="InterPro" id="IPR032710">
    <property type="entry name" value="NTF2-like_dom_sf"/>
</dbReference>
<dbReference type="Gene3D" id="3.10.450.50">
    <property type="match status" value="1"/>
</dbReference>
<dbReference type="RefSeq" id="WP_147127858.1">
    <property type="nucleotide sequence ID" value="NZ_BJXA01000001.1"/>
</dbReference>
<evidence type="ECO:0000313" key="3">
    <source>
        <dbReference type="Proteomes" id="UP000321424"/>
    </source>
</evidence>
<dbReference type="SUPFAM" id="SSF54427">
    <property type="entry name" value="NTF2-like"/>
    <property type="match status" value="1"/>
</dbReference>
<dbReference type="OrthoDB" id="4550754at2"/>
<protein>
    <recommendedName>
        <fullName evidence="1">SnoaL-like domain-containing protein</fullName>
    </recommendedName>
</protein>
<sequence>MDMVDEDRARKVAMIEEFFRLSSAKDFEGFLALCTDDIHMSIPYQLPGFPDHADGKDEIRATRTAVDRYEPYAMWASKIEPMLDPDQFLVESKGDMVVRATGRPYRNDYVNVFRFRDGKIAEWVSYHDPLRQMVAFGLTELPVASVTSG</sequence>